<accession>A0AAU9Z258</accession>
<evidence type="ECO:0000313" key="2">
    <source>
        <dbReference type="Proteomes" id="UP001152836"/>
    </source>
</evidence>
<proteinExistence type="predicted"/>
<gene>
    <name evidence="1" type="primary">LOC102550396</name>
    <name evidence="1" type="ORF">PHOROB_LOCUS4825</name>
</gene>
<organism evidence="1 2">
    <name type="scientific">Phodopus roborovskii</name>
    <name type="common">Roborovski's desert hamster</name>
    <name type="synonym">Cricetulus roborovskii</name>
    <dbReference type="NCBI Taxonomy" id="109678"/>
    <lineage>
        <taxon>Eukaryota</taxon>
        <taxon>Metazoa</taxon>
        <taxon>Chordata</taxon>
        <taxon>Craniata</taxon>
        <taxon>Vertebrata</taxon>
        <taxon>Euteleostomi</taxon>
        <taxon>Mammalia</taxon>
        <taxon>Eutheria</taxon>
        <taxon>Euarchontoglires</taxon>
        <taxon>Glires</taxon>
        <taxon>Rodentia</taxon>
        <taxon>Myomorpha</taxon>
        <taxon>Muroidea</taxon>
        <taxon>Cricetidae</taxon>
        <taxon>Cricetinae</taxon>
        <taxon>Phodopus</taxon>
    </lineage>
</organism>
<dbReference type="AlphaFoldDB" id="A0AAU9Z258"/>
<name>A0AAU9Z258_PHORO</name>
<reference evidence="1" key="1">
    <citation type="submission" date="2022-06" db="EMBL/GenBank/DDBJ databases">
        <authorList>
            <person name="Andreotti S."/>
            <person name="Wyler E."/>
        </authorList>
    </citation>
    <scope>NUCLEOTIDE SEQUENCE</scope>
</reference>
<dbReference type="Proteomes" id="UP001152836">
    <property type="component" value="Unassembled WGS sequence"/>
</dbReference>
<dbReference type="EMBL" id="CALSGD010001392">
    <property type="protein sequence ID" value="CAH6786834.1"/>
    <property type="molecule type" value="Genomic_DNA"/>
</dbReference>
<protein>
    <submittedName>
        <fullName evidence="1">LOC102550396 protein</fullName>
    </submittedName>
</protein>
<keyword evidence="2" id="KW-1185">Reference proteome</keyword>
<evidence type="ECO:0000313" key="1">
    <source>
        <dbReference type="EMBL" id="CAH6786834.1"/>
    </source>
</evidence>
<comment type="caution">
    <text evidence="1">The sequence shown here is derived from an EMBL/GenBank/DDBJ whole genome shotgun (WGS) entry which is preliminary data.</text>
</comment>
<sequence length="157" mass="18318">MWHIYTMEYYSAEKNNGILKFAGKWMELEEPILNEVTQSQKEEQSMTKEQYVDSGPVTCTQGPVSAILLSILQYRVQPSLLNKESSNVLFLGYVGKVFFIPLRAFIYLQDHKERHVPNPTTQDSCLENSVQPWFPSQNTKQNKNQKIKRLKSYRLPE</sequence>